<evidence type="ECO:0000259" key="3">
    <source>
        <dbReference type="Pfam" id="PF01108"/>
    </source>
</evidence>
<dbReference type="InterPro" id="IPR050650">
    <property type="entry name" value="Type-II_Cytokine-TF_Rcpt"/>
</dbReference>
<protein>
    <submittedName>
        <fullName evidence="5">Interferon gamma receptor 1</fullName>
    </submittedName>
</protein>
<evidence type="ECO:0000313" key="6">
    <source>
        <dbReference type="Proteomes" id="UP000694410"/>
    </source>
</evidence>
<evidence type="ECO:0000259" key="4">
    <source>
        <dbReference type="Pfam" id="PF09294"/>
    </source>
</evidence>
<evidence type="ECO:0000256" key="1">
    <source>
        <dbReference type="SAM" id="MobiDB-lite"/>
    </source>
</evidence>
<feature type="compositionally biased region" description="Acidic residues" evidence="1">
    <location>
        <begin position="433"/>
        <end position="442"/>
    </location>
</feature>
<proteinExistence type="predicted"/>
<name>A0A8C0UX57_CYACU</name>
<feature type="region of interest" description="Disordered" evidence="1">
    <location>
        <begin position="400"/>
        <end position="442"/>
    </location>
</feature>
<keyword evidence="2" id="KW-0472">Membrane</keyword>
<sequence length="518" mass="58465">MASCGQRSRETGNLVPSPTELVVTSENFKSVLHWQYPPMSETPRFIVEIKPYNLGYYKKISTCMNTTDHFCDFSKEIYDPYSSHWLRVKAVVFSQQSEYVESKEFILQRHVPSPTELVVTSENFKSVLHWQYPPMSETPRFIVEIKPYNLGYYKKISTCMNTTDHFCDFSKEIYDPYLSHWLRVKAVVFSQQSEYVESKEFILQRHGKIGPPKLSLSRHGDKITVDIYHSVFPLSCIEDIYSKLEYSAIVRDSKNKTEELYADNCTVNKCSLKIPISTENSTYCVSATGSFDNLMFGTPSEESCISVPLKQMSSTHGIIIVCVVIGILTVIFSVYYGCKKLRKDNIQLPKSLVIVMRNLNTGTLLGPRSDGKYISVISFPSSHSELPVNGEVTLLVTEPEEQTVSPANSCDGESSVPSPEPPAKAEEVPVQESTEEVSSDAEEQNCVVKENYFISDSSQMDICNESSGSQISTTERQQTVIPSSCFKFSGYDKPHVPLDMLMIDVGEEQPVNAYRPTE</sequence>
<dbReference type="Proteomes" id="UP000694410">
    <property type="component" value="Unplaced"/>
</dbReference>
<evidence type="ECO:0000313" key="5">
    <source>
        <dbReference type="Ensembl" id="ENSCCEP00000015535.1"/>
    </source>
</evidence>
<keyword evidence="2" id="KW-1133">Transmembrane helix</keyword>
<organism evidence="5 6">
    <name type="scientific">Cyanistes caeruleus</name>
    <name type="common">Eurasian blue tit</name>
    <name type="synonym">Parus caeruleus</name>
    <dbReference type="NCBI Taxonomy" id="156563"/>
    <lineage>
        <taxon>Eukaryota</taxon>
        <taxon>Metazoa</taxon>
        <taxon>Chordata</taxon>
        <taxon>Craniata</taxon>
        <taxon>Vertebrata</taxon>
        <taxon>Euteleostomi</taxon>
        <taxon>Archelosauria</taxon>
        <taxon>Archosauria</taxon>
        <taxon>Dinosauria</taxon>
        <taxon>Saurischia</taxon>
        <taxon>Theropoda</taxon>
        <taxon>Coelurosauria</taxon>
        <taxon>Aves</taxon>
        <taxon>Neognathae</taxon>
        <taxon>Neoaves</taxon>
        <taxon>Telluraves</taxon>
        <taxon>Australaves</taxon>
        <taxon>Passeriformes</taxon>
        <taxon>Paridae</taxon>
        <taxon>Cyanistes</taxon>
    </lineage>
</organism>
<dbReference type="Gene3D" id="2.60.40.10">
    <property type="entry name" value="Immunoglobulins"/>
    <property type="match status" value="3"/>
</dbReference>
<dbReference type="InterPro" id="IPR013783">
    <property type="entry name" value="Ig-like_fold"/>
</dbReference>
<dbReference type="GO" id="GO:0004896">
    <property type="term" value="F:cytokine receptor activity"/>
    <property type="evidence" value="ECO:0007669"/>
    <property type="project" value="InterPro"/>
</dbReference>
<dbReference type="PANTHER" id="PTHR20859:SF5">
    <property type="entry name" value="INTERFERON GAMMA RECEPTOR 1"/>
    <property type="match status" value="1"/>
</dbReference>
<dbReference type="Pfam" id="PF09294">
    <property type="entry name" value="Interfer-bind"/>
    <property type="match status" value="1"/>
</dbReference>
<dbReference type="Pfam" id="PF01108">
    <property type="entry name" value="Tissue_fac"/>
    <property type="match status" value="2"/>
</dbReference>
<reference evidence="5" key="2">
    <citation type="submission" date="2025-09" db="UniProtKB">
        <authorList>
            <consortium name="Ensembl"/>
        </authorList>
    </citation>
    <scope>IDENTIFICATION</scope>
</reference>
<dbReference type="GO" id="GO:0019955">
    <property type="term" value="F:cytokine binding"/>
    <property type="evidence" value="ECO:0007669"/>
    <property type="project" value="InterPro"/>
</dbReference>
<dbReference type="PANTHER" id="PTHR20859">
    <property type="entry name" value="INTERFERON/INTERLEUKIN RECEPTOR"/>
    <property type="match status" value="1"/>
</dbReference>
<keyword evidence="6" id="KW-1185">Reference proteome</keyword>
<accession>A0A8C0UX57</accession>
<dbReference type="PRINTS" id="PR01777">
    <property type="entry name" value="INTERFERONGR"/>
</dbReference>
<dbReference type="Ensembl" id="ENSCCET00000024128.1">
    <property type="protein sequence ID" value="ENSCCEP00000015535.1"/>
    <property type="gene ID" value="ENSCCEG00000014702.1"/>
</dbReference>
<feature type="compositionally biased region" description="Polar residues" evidence="1">
    <location>
        <begin position="402"/>
        <end position="412"/>
    </location>
</feature>
<gene>
    <name evidence="5" type="primary">IFNGR1</name>
</gene>
<dbReference type="InterPro" id="IPR036116">
    <property type="entry name" value="FN3_sf"/>
</dbReference>
<evidence type="ECO:0000256" key="2">
    <source>
        <dbReference type="SAM" id="Phobius"/>
    </source>
</evidence>
<dbReference type="InterPro" id="IPR008355">
    <property type="entry name" value="Interferon_gamma_rcpt_asu"/>
</dbReference>
<feature type="domain" description="Interferon/interleukin receptor" evidence="4">
    <location>
        <begin position="208"/>
        <end position="306"/>
    </location>
</feature>
<dbReference type="GO" id="GO:0005886">
    <property type="term" value="C:plasma membrane"/>
    <property type="evidence" value="ECO:0007669"/>
    <property type="project" value="TreeGrafter"/>
</dbReference>
<dbReference type="InterPro" id="IPR015373">
    <property type="entry name" value="Interferon/interleukin_rcp_dom"/>
</dbReference>
<dbReference type="AlphaFoldDB" id="A0A8C0UX57"/>
<keyword evidence="2" id="KW-0812">Transmembrane</keyword>
<feature type="transmembrane region" description="Helical" evidence="2">
    <location>
        <begin position="317"/>
        <end position="338"/>
    </location>
</feature>
<feature type="domain" description="Fibronectin type-III" evidence="3">
    <location>
        <begin position="10"/>
        <end position="98"/>
    </location>
</feature>
<feature type="domain" description="Fibronectin type-III" evidence="3">
    <location>
        <begin position="110"/>
        <end position="194"/>
    </location>
</feature>
<reference evidence="5" key="1">
    <citation type="submission" date="2025-08" db="UniProtKB">
        <authorList>
            <consortium name="Ensembl"/>
        </authorList>
    </citation>
    <scope>IDENTIFICATION</scope>
</reference>
<dbReference type="SUPFAM" id="SSF49265">
    <property type="entry name" value="Fibronectin type III"/>
    <property type="match status" value="3"/>
</dbReference>
<dbReference type="InterPro" id="IPR003961">
    <property type="entry name" value="FN3_dom"/>
</dbReference>